<evidence type="ECO:0000256" key="1">
    <source>
        <dbReference type="ARBA" id="ARBA00023002"/>
    </source>
</evidence>
<dbReference type="Gene3D" id="3.20.20.30">
    <property type="entry name" value="Luciferase-like domain"/>
    <property type="match status" value="1"/>
</dbReference>
<comment type="caution">
    <text evidence="3">The sequence shown here is derived from an EMBL/GenBank/DDBJ whole genome shotgun (WGS) entry which is preliminary data.</text>
</comment>
<dbReference type="InterPro" id="IPR050564">
    <property type="entry name" value="F420-G6PD/mer"/>
</dbReference>
<dbReference type="InterPro" id="IPR011251">
    <property type="entry name" value="Luciferase-like_dom"/>
</dbReference>
<dbReference type="PANTHER" id="PTHR43244:SF1">
    <property type="entry name" value="5,10-METHYLENETETRAHYDROMETHANOPTERIN REDUCTASE"/>
    <property type="match status" value="1"/>
</dbReference>
<dbReference type="AlphaFoldDB" id="X1B1V1"/>
<accession>X1B1V1</accession>
<evidence type="ECO:0000259" key="2">
    <source>
        <dbReference type="Pfam" id="PF00296"/>
    </source>
</evidence>
<sequence>LDHISNGRAMFGIGAGEAMNIDMYGMNRKRSLTKLREYIILMRDFWTKRKVNAKSEFWGEMKKAYIQIKPIQKSPPIYIAGNGPKTRQLTGELGDGWYPLYQPPWVYKKNQERVADAAKKAGRDPSEIDYVYDCFVAIDIKIRKMQLKGANSLRYLTYSILQYSMKLIQI</sequence>
<dbReference type="EMBL" id="BART01010628">
    <property type="protein sequence ID" value="GAG89739.1"/>
    <property type="molecule type" value="Genomic_DNA"/>
</dbReference>
<organism evidence="3">
    <name type="scientific">marine sediment metagenome</name>
    <dbReference type="NCBI Taxonomy" id="412755"/>
    <lineage>
        <taxon>unclassified sequences</taxon>
        <taxon>metagenomes</taxon>
        <taxon>ecological metagenomes</taxon>
    </lineage>
</organism>
<reference evidence="3" key="1">
    <citation type="journal article" date="2014" name="Front. Microbiol.">
        <title>High frequency of phylogenetically diverse reductive dehalogenase-homologous genes in deep subseafloor sedimentary metagenomes.</title>
        <authorList>
            <person name="Kawai M."/>
            <person name="Futagami T."/>
            <person name="Toyoda A."/>
            <person name="Takaki Y."/>
            <person name="Nishi S."/>
            <person name="Hori S."/>
            <person name="Arai W."/>
            <person name="Tsubouchi T."/>
            <person name="Morono Y."/>
            <person name="Uchiyama I."/>
            <person name="Ito T."/>
            <person name="Fujiyama A."/>
            <person name="Inagaki F."/>
            <person name="Takami H."/>
        </authorList>
    </citation>
    <scope>NUCLEOTIDE SEQUENCE</scope>
    <source>
        <strain evidence="3">Expedition CK06-06</strain>
    </source>
</reference>
<evidence type="ECO:0000313" key="3">
    <source>
        <dbReference type="EMBL" id="GAG89739.1"/>
    </source>
</evidence>
<dbReference type="PANTHER" id="PTHR43244">
    <property type="match status" value="1"/>
</dbReference>
<dbReference type="GO" id="GO:0016705">
    <property type="term" value="F:oxidoreductase activity, acting on paired donors, with incorporation or reduction of molecular oxygen"/>
    <property type="evidence" value="ECO:0007669"/>
    <property type="project" value="InterPro"/>
</dbReference>
<dbReference type="CDD" id="cd01097">
    <property type="entry name" value="Tetrahydromethanopterin_reductase"/>
    <property type="match status" value="1"/>
</dbReference>
<dbReference type="SUPFAM" id="SSF51679">
    <property type="entry name" value="Bacterial luciferase-like"/>
    <property type="match status" value="1"/>
</dbReference>
<proteinExistence type="predicted"/>
<name>X1B1V1_9ZZZZ</name>
<dbReference type="Pfam" id="PF00296">
    <property type="entry name" value="Bac_luciferase"/>
    <property type="match status" value="1"/>
</dbReference>
<feature type="non-terminal residue" evidence="3">
    <location>
        <position position="1"/>
    </location>
</feature>
<keyword evidence="1" id="KW-0560">Oxidoreductase</keyword>
<feature type="domain" description="Luciferase-like" evidence="2">
    <location>
        <begin position="1"/>
        <end position="139"/>
    </location>
</feature>
<dbReference type="InterPro" id="IPR036661">
    <property type="entry name" value="Luciferase-like_sf"/>
</dbReference>
<protein>
    <recommendedName>
        <fullName evidence="2">Luciferase-like domain-containing protein</fullName>
    </recommendedName>
</protein>
<gene>
    <name evidence="3" type="ORF">S01H4_23021</name>
</gene>